<feature type="compositionally biased region" description="Low complexity" evidence="1">
    <location>
        <begin position="329"/>
        <end position="341"/>
    </location>
</feature>
<dbReference type="EMBL" id="MCFD01000001">
    <property type="protein sequence ID" value="ORX74786.1"/>
    <property type="molecule type" value="Genomic_DNA"/>
</dbReference>
<name>A0A1Y1WNI1_9FUNG</name>
<evidence type="ECO:0000256" key="2">
    <source>
        <dbReference type="SAM" id="Phobius"/>
    </source>
</evidence>
<proteinExistence type="predicted"/>
<feature type="transmembrane region" description="Helical" evidence="2">
    <location>
        <begin position="416"/>
        <end position="441"/>
    </location>
</feature>
<feature type="compositionally biased region" description="Polar residues" evidence="1">
    <location>
        <begin position="1"/>
        <end position="15"/>
    </location>
</feature>
<dbReference type="OrthoDB" id="5588692at2759"/>
<feature type="region of interest" description="Disordered" evidence="1">
    <location>
        <begin position="139"/>
        <end position="158"/>
    </location>
</feature>
<dbReference type="Proteomes" id="UP000193922">
    <property type="component" value="Unassembled WGS sequence"/>
</dbReference>
<keyword evidence="2" id="KW-0472">Membrane</keyword>
<dbReference type="AlphaFoldDB" id="A0A1Y1WNI1"/>
<evidence type="ECO:0000313" key="3">
    <source>
        <dbReference type="EMBL" id="ORX74786.1"/>
    </source>
</evidence>
<comment type="caution">
    <text evidence="3">The sequence shown here is derived from an EMBL/GenBank/DDBJ whole genome shotgun (WGS) entry which is preliminary data.</text>
</comment>
<keyword evidence="2" id="KW-0812">Transmembrane</keyword>
<accession>A0A1Y1WNI1</accession>
<feature type="region of interest" description="Disordered" evidence="1">
    <location>
        <begin position="1"/>
        <end position="58"/>
    </location>
</feature>
<evidence type="ECO:0000313" key="4">
    <source>
        <dbReference type="Proteomes" id="UP000193922"/>
    </source>
</evidence>
<feature type="region of interest" description="Disordered" evidence="1">
    <location>
        <begin position="287"/>
        <end position="355"/>
    </location>
</feature>
<evidence type="ECO:0000256" key="1">
    <source>
        <dbReference type="SAM" id="MobiDB-lite"/>
    </source>
</evidence>
<sequence>MEHAQQSTSTQQMRQNGHIRPLRSWSSSEKRRPVAEESMVRSRTSPRRFSVGGSASGAISGCRSRGQLALHAWAEEDEMQQPISPNYYLQKACGDRAADGDRRGAGINSTGRHWVDAGKEALGAKPSIPETLHNFYELGSSSSSSAPSSRRNIPGRQVQGGRYSISIPSMISSPLSFNQPFLASRTSMYGKHPPSSQIRAAHIDWDSLSMMEELGWNAPSSSRADWQVWRGPGAPGFAANGSTSGHGKAAKGGNPFMQQPQVAFTQQLQLQHQQQQYLHCLQHMQHISQQPHPTHQQYQGQQPHHPQLQTHQQSQTHQPTQPPLPTMQPPAHAHPQVAPQAGPNGAQQPIPVPGGHLFGDALGMAGIAEHGARSTPLSLLGERGQQLAWEYARQFHPILVSFSTASPHKLSVSWRWTLLFFLALSTLCVVVGVPVVLTILLRQEESFFVKH</sequence>
<organism evidence="3 4">
    <name type="scientific">Linderina pennispora</name>
    <dbReference type="NCBI Taxonomy" id="61395"/>
    <lineage>
        <taxon>Eukaryota</taxon>
        <taxon>Fungi</taxon>
        <taxon>Fungi incertae sedis</taxon>
        <taxon>Zoopagomycota</taxon>
        <taxon>Kickxellomycotina</taxon>
        <taxon>Kickxellomycetes</taxon>
        <taxon>Kickxellales</taxon>
        <taxon>Kickxellaceae</taxon>
        <taxon>Linderina</taxon>
    </lineage>
</organism>
<keyword evidence="2" id="KW-1133">Transmembrane helix</keyword>
<dbReference type="RefSeq" id="XP_040747997.1">
    <property type="nucleotide sequence ID" value="XM_040886309.1"/>
</dbReference>
<feature type="compositionally biased region" description="Low complexity" evidence="1">
    <location>
        <begin position="287"/>
        <end position="319"/>
    </location>
</feature>
<feature type="compositionally biased region" description="Low complexity" evidence="1">
    <location>
        <begin position="140"/>
        <end position="149"/>
    </location>
</feature>
<feature type="compositionally biased region" description="Basic and acidic residues" evidence="1">
    <location>
        <begin position="28"/>
        <end position="40"/>
    </location>
</feature>
<protein>
    <submittedName>
        <fullName evidence="3">Uncharacterized protein</fullName>
    </submittedName>
</protein>
<dbReference type="GeneID" id="63802957"/>
<keyword evidence="4" id="KW-1185">Reference proteome</keyword>
<gene>
    <name evidence="3" type="ORF">DL89DRAFT_264586</name>
</gene>
<reference evidence="3 4" key="1">
    <citation type="submission" date="2016-07" db="EMBL/GenBank/DDBJ databases">
        <title>Pervasive Adenine N6-methylation of Active Genes in Fungi.</title>
        <authorList>
            <consortium name="DOE Joint Genome Institute"/>
            <person name="Mondo S.J."/>
            <person name="Dannebaum R.O."/>
            <person name="Kuo R.C."/>
            <person name="Labutti K."/>
            <person name="Haridas S."/>
            <person name="Kuo A."/>
            <person name="Salamov A."/>
            <person name="Ahrendt S.R."/>
            <person name="Lipzen A."/>
            <person name="Sullivan W."/>
            <person name="Andreopoulos W.B."/>
            <person name="Clum A."/>
            <person name="Lindquist E."/>
            <person name="Daum C."/>
            <person name="Ramamoorthy G.K."/>
            <person name="Gryganskyi A."/>
            <person name="Culley D."/>
            <person name="Magnuson J.K."/>
            <person name="James T.Y."/>
            <person name="O'Malley M.A."/>
            <person name="Stajich J.E."/>
            <person name="Spatafora J.W."/>
            <person name="Visel A."/>
            <person name="Grigoriev I.V."/>
        </authorList>
    </citation>
    <scope>NUCLEOTIDE SEQUENCE [LARGE SCALE GENOMIC DNA]</scope>
    <source>
        <strain evidence="3 4">ATCC 12442</strain>
    </source>
</reference>